<dbReference type="EMBL" id="BSNX01000055">
    <property type="protein sequence ID" value="GLQ74280.1"/>
    <property type="molecule type" value="Genomic_DNA"/>
</dbReference>
<dbReference type="Proteomes" id="UP001156690">
    <property type="component" value="Unassembled WGS sequence"/>
</dbReference>
<reference evidence="4" key="1">
    <citation type="journal article" date="2019" name="Int. J. Syst. Evol. Microbiol.">
        <title>The Global Catalogue of Microorganisms (GCM) 10K type strain sequencing project: providing services to taxonomists for standard genome sequencing and annotation.</title>
        <authorList>
            <consortium name="The Broad Institute Genomics Platform"/>
            <consortium name="The Broad Institute Genome Sequencing Center for Infectious Disease"/>
            <person name="Wu L."/>
            <person name="Ma J."/>
        </authorList>
    </citation>
    <scope>NUCLEOTIDE SEQUENCE [LARGE SCALE GENOMIC DNA]</scope>
    <source>
        <strain evidence="4">NBRC 15640</strain>
    </source>
</reference>
<dbReference type="NCBIfam" id="NF041920">
    <property type="entry name" value="DmpI"/>
    <property type="match status" value="1"/>
</dbReference>
<evidence type="ECO:0000259" key="2">
    <source>
        <dbReference type="Pfam" id="PF01361"/>
    </source>
</evidence>
<gene>
    <name evidence="3" type="ORF">GCM10007932_36410</name>
</gene>
<keyword evidence="4" id="KW-1185">Reference proteome</keyword>
<dbReference type="Pfam" id="PF01361">
    <property type="entry name" value="Tautomerase"/>
    <property type="match status" value="1"/>
</dbReference>
<evidence type="ECO:0000256" key="1">
    <source>
        <dbReference type="ARBA" id="ARBA00023235"/>
    </source>
</evidence>
<keyword evidence="1" id="KW-0413">Isomerase</keyword>
<feature type="domain" description="4-oxalocrotonate tautomerase-like" evidence="2">
    <location>
        <begin position="2"/>
        <end position="58"/>
    </location>
</feature>
<accession>A0AAV5NU94</accession>
<evidence type="ECO:0000313" key="3">
    <source>
        <dbReference type="EMBL" id="GLQ74280.1"/>
    </source>
</evidence>
<dbReference type="InterPro" id="IPR004370">
    <property type="entry name" value="4-OT-like_dom"/>
</dbReference>
<organism evidence="3 4">
    <name type="scientific">Vibrio penaeicida</name>
    <dbReference type="NCBI Taxonomy" id="104609"/>
    <lineage>
        <taxon>Bacteria</taxon>
        <taxon>Pseudomonadati</taxon>
        <taxon>Pseudomonadota</taxon>
        <taxon>Gammaproteobacteria</taxon>
        <taxon>Vibrionales</taxon>
        <taxon>Vibrionaceae</taxon>
        <taxon>Vibrio</taxon>
    </lineage>
</organism>
<protein>
    <recommendedName>
        <fullName evidence="2">4-oxalocrotonate tautomerase-like domain-containing protein</fullName>
    </recommendedName>
</protein>
<dbReference type="RefSeq" id="WP_126608017.1">
    <property type="nucleotide sequence ID" value="NZ_AP025145.1"/>
</dbReference>
<dbReference type="GO" id="GO:0016853">
    <property type="term" value="F:isomerase activity"/>
    <property type="evidence" value="ECO:0007669"/>
    <property type="project" value="UniProtKB-KW"/>
</dbReference>
<name>A0AAV5NU94_9VIBR</name>
<dbReference type="Gene3D" id="3.30.429.10">
    <property type="entry name" value="Macrophage Migration Inhibitory Factor"/>
    <property type="match status" value="1"/>
</dbReference>
<evidence type="ECO:0000313" key="4">
    <source>
        <dbReference type="Proteomes" id="UP001156690"/>
    </source>
</evidence>
<sequence>MPFIAFEAGQLSEEVKEELIQKLTDVSVEVTGIPKELFLVAIREWPDTNVAVGGKSVKQLKQELGK</sequence>
<dbReference type="SUPFAM" id="SSF55331">
    <property type="entry name" value="Tautomerase/MIF"/>
    <property type="match status" value="1"/>
</dbReference>
<dbReference type="InterPro" id="IPR014347">
    <property type="entry name" value="Tautomerase/MIF_sf"/>
</dbReference>
<proteinExistence type="predicted"/>
<comment type="caution">
    <text evidence="3">The sequence shown here is derived from an EMBL/GenBank/DDBJ whole genome shotgun (WGS) entry which is preliminary data.</text>
</comment>
<dbReference type="AlphaFoldDB" id="A0AAV5NU94"/>